<protein>
    <recommendedName>
        <fullName evidence="4">Two-component sensor histidine kinase</fullName>
    </recommendedName>
</protein>
<evidence type="ECO:0008006" key="4">
    <source>
        <dbReference type="Google" id="ProtNLM"/>
    </source>
</evidence>
<keyword evidence="1" id="KW-0472">Membrane</keyword>
<reference evidence="3" key="1">
    <citation type="journal article" date="2019" name="Int. J. Syst. Evol. Microbiol.">
        <title>The Global Catalogue of Microorganisms (GCM) 10K type strain sequencing project: providing services to taxonomists for standard genome sequencing and annotation.</title>
        <authorList>
            <consortium name="The Broad Institute Genomics Platform"/>
            <consortium name="The Broad Institute Genome Sequencing Center for Infectious Disease"/>
            <person name="Wu L."/>
            <person name="Ma J."/>
        </authorList>
    </citation>
    <scope>NUCLEOTIDE SEQUENCE [LARGE SCALE GENOMIC DNA]</scope>
    <source>
        <strain evidence="3">CGMCC 4.7241</strain>
    </source>
</reference>
<proteinExistence type="predicted"/>
<keyword evidence="1" id="KW-1133">Transmembrane helix</keyword>
<comment type="caution">
    <text evidence="2">The sequence shown here is derived from an EMBL/GenBank/DDBJ whole genome shotgun (WGS) entry which is preliminary data.</text>
</comment>
<evidence type="ECO:0000313" key="2">
    <source>
        <dbReference type="EMBL" id="MFC3766793.1"/>
    </source>
</evidence>
<organism evidence="2 3">
    <name type="scientific">Tenggerimyces flavus</name>
    <dbReference type="NCBI Taxonomy" id="1708749"/>
    <lineage>
        <taxon>Bacteria</taxon>
        <taxon>Bacillati</taxon>
        <taxon>Actinomycetota</taxon>
        <taxon>Actinomycetes</taxon>
        <taxon>Propionibacteriales</taxon>
        <taxon>Nocardioidaceae</taxon>
        <taxon>Tenggerimyces</taxon>
    </lineage>
</organism>
<evidence type="ECO:0000256" key="1">
    <source>
        <dbReference type="SAM" id="Phobius"/>
    </source>
</evidence>
<keyword evidence="1" id="KW-0812">Transmembrane</keyword>
<keyword evidence="3" id="KW-1185">Reference proteome</keyword>
<accession>A0ABV7YRR5</accession>
<dbReference type="RefSeq" id="WP_205116288.1">
    <property type="nucleotide sequence ID" value="NZ_JAFBCM010000001.1"/>
</dbReference>
<sequence>MRAILIFVSFGAVVALLAFTIYLTVQVSGLRKERARLRELVARVKDIAWDQRELDPNLSTVIIDEIRIYEKKELGP</sequence>
<evidence type="ECO:0000313" key="3">
    <source>
        <dbReference type="Proteomes" id="UP001595699"/>
    </source>
</evidence>
<dbReference type="EMBL" id="JBHRZH010000061">
    <property type="protein sequence ID" value="MFC3766793.1"/>
    <property type="molecule type" value="Genomic_DNA"/>
</dbReference>
<name>A0ABV7YRR5_9ACTN</name>
<feature type="transmembrane region" description="Helical" evidence="1">
    <location>
        <begin position="6"/>
        <end position="25"/>
    </location>
</feature>
<dbReference type="Proteomes" id="UP001595699">
    <property type="component" value="Unassembled WGS sequence"/>
</dbReference>
<gene>
    <name evidence="2" type="ORF">ACFOUW_38610</name>
</gene>